<organism evidence="7 8">
    <name type="scientific">Zestosphaera tikiterensis</name>
    <dbReference type="NCBI Taxonomy" id="1973259"/>
    <lineage>
        <taxon>Archaea</taxon>
        <taxon>Thermoproteota</taxon>
        <taxon>Thermoprotei</taxon>
        <taxon>Desulfurococcales</taxon>
        <taxon>Desulfurococcaceae</taxon>
        <taxon>Zestosphaera</taxon>
    </lineage>
</organism>
<evidence type="ECO:0000256" key="1">
    <source>
        <dbReference type="ARBA" id="ARBA00010124"/>
    </source>
</evidence>
<evidence type="ECO:0000259" key="6">
    <source>
        <dbReference type="Pfam" id="PF01467"/>
    </source>
</evidence>
<dbReference type="Pfam" id="PF01467">
    <property type="entry name" value="CTP_transf_like"/>
    <property type="match status" value="1"/>
</dbReference>
<comment type="pathway">
    <text evidence="4">Cofactor biosynthesis; NAD(+) biosynthesis; NAD(+) from nicotinamide D-ribonucleotide: step 1/1.</text>
</comment>
<dbReference type="Gene3D" id="3.40.50.620">
    <property type="entry name" value="HUPs"/>
    <property type="match status" value="1"/>
</dbReference>
<evidence type="ECO:0000313" key="8">
    <source>
        <dbReference type="Proteomes" id="UP000244093"/>
    </source>
</evidence>
<dbReference type="NCBIfam" id="NF002243">
    <property type="entry name" value="PRK01153.1"/>
    <property type="match status" value="1"/>
</dbReference>
<dbReference type="PANTHER" id="PTHR21342:SF0">
    <property type="entry name" value="BIFUNCTIONAL NMN ADENYLYLTRANSFERASE_NUDIX HYDROLASE"/>
    <property type="match status" value="1"/>
</dbReference>
<evidence type="ECO:0000256" key="5">
    <source>
        <dbReference type="NCBIfam" id="TIGR01527"/>
    </source>
</evidence>
<dbReference type="SUPFAM" id="SSF52374">
    <property type="entry name" value="Nucleotidylyl transferase"/>
    <property type="match status" value="1"/>
</dbReference>
<dbReference type="NCBIfam" id="TIGR01527">
    <property type="entry name" value="arch_NMN_Atrans"/>
    <property type="match status" value="1"/>
</dbReference>
<dbReference type="UniPathway" id="UPA00253">
    <property type="reaction ID" value="UER00600"/>
</dbReference>
<keyword evidence="4" id="KW-0067">ATP-binding</keyword>
<dbReference type="PANTHER" id="PTHR21342">
    <property type="entry name" value="PHOSPHOPANTETHEINE ADENYLYLTRANSFERASE"/>
    <property type="match status" value="1"/>
</dbReference>
<keyword evidence="4" id="KW-0963">Cytoplasm</keyword>
<keyword evidence="3 4" id="KW-0548">Nucleotidyltransferase</keyword>
<dbReference type="CDD" id="cd02166">
    <property type="entry name" value="NMNAT_Archaea"/>
    <property type="match status" value="1"/>
</dbReference>
<dbReference type="GO" id="GO:0005524">
    <property type="term" value="F:ATP binding"/>
    <property type="evidence" value="ECO:0007669"/>
    <property type="project" value="UniProtKB-KW"/>
</dbReference>
<name>A0A2R7Y823_9CREN</name>
<dbReference type="InterPro" id="IPR014729">
    <property type="entry name" value="Rossmann-like_a/b/a_fold"/>
</dbReference>
<protein>
    <recommendedName>
        <fullName evidence="4 5">Nicotinamide-nucleotide adenylyltransferase</fullName>
        <ecNumber evidence="4 5">2.7.7.1</ecNumber>
    </recommendedName>
    <alternativeName>
        <fullName evidence="4">NAD(+) diphosphorylase</fullName>
    </alternativeName>
    <alternativeName>
        <fullName evidence="4">NAD(+) pyrophosphorylase</fullName>
    </alternativeName>
    <alternativeName>
        <fullName evidence="4">NMN adenylyltransferase</fullName>
    </alternativeName>
</protein>
<evidence type="ECO:0000256" key="3">
    <source>
        <dbReference type="ARBA" id="ARBA00022695"/>
    </source>
</evidence>
<keyword evidence="4" id="KW-0520">NAD</keyword>
<dbReference type="GO" id="GO:0000309">
    <property type="term" value="F:nicotinamide-nucleotide adenylyltransferase activity"/>
    <property type="evidence" value="ECO:0007669"/>
    <property type="project" value="UniProtKB-UniRule"/>
</dbReference>
<comment type="subcellular location">
    <subcellularLocation>
        <location evidence="4">Cytoplasm</location>
    </subcellularLocation>
</comment>
<feature type="domain" description="Cytidyltransferase-like" evidence="6">
    <location>
        <begin position="10"/>
        <end position="140"/>
    </location>
</feature>
<keyword evidence="4" id="KW-0547">Nucleotide-binding</keyword>
<dbReference type="InterPro" id="IPR006418">
    <property type="entry name" value="NMN_Atrans_arc"/>
</dbReference>
<dbReference type="Proteomes" id="UP000244093">
    <property type="component" value="Unassembled WGS sequence"/>
</dbReference>
<dbReference type="AlphaFoldDB" id="A0A2R7Y823"/>
<evidence type="ECO:0000256" key="2">
    <source>
        <dbReference type="ARBA" id="ARBA00022679"/>
    </source>
</evidence>
<comment type="caution">
    <text evidence="7">The sequence shown here is derived from an EMBL/GenBank/DDBJ whole genome shotgun (WGS) entry which is preliminary data.</text>
</comment>
<dbReference type="GO" id="GO:0005737">
    <property type="term" value="C:cytoplasm"/>
    <property type="evidence" value="ECO:0007669"/>
    <property type="project" value="UniProtKB-SubCell"/>
</dbReference>
<evidence type="ECO:0000256" key="4">
    <source>
        <dbReference type="HAMAP-Rule" id="MF_00243"/>
    </source>
</evidence>
<dbReference type="InterPro" id="IPR004821">
    <property type="entry name" value="Cyt_trans-like"/>
</dbReference>
<accession>A0A2R7Y823</accession>
<sequence length="178" mass="20612">MVWNEVKRAVFPGRFQPIHLGHMNVILWSLDKVDELIIAIGTAQESHTLVNPFTAGERVFMIREALKEFNVDLSRVYIIPVPDILMNSVWPNYLQMYVPKFHYGIARNPLVIRLFREAGYEVLIPPPYERGLYSSTTIRKLILLGDNRWKELVPKSVAQVIEELKATDRIREVAGIDR</sequence>
<dbReference type="EMBL" id="NBVN01000002">
    <property type="protein sequence ID" value="PUA33469.1"/>
    <property type="molecule type" value="Genomic_DNA"/>
</dbReference>
<evidence type="ECO:0000313" key="7">
    <source>
        <dbReference type="EMBL" id="PUA33469.1"/>
    </source>
</evidence>
<reference evidence="7 8" key="1">
    <citation type="journal article" date="2018" name="Syst. Appl. Microbiol.">
        <title>A new symbiotic nanoarchaeote (Candidatus Nanoclepta minutus) and its host (Zestosphaera tikiterensis gen. nov., sp. nov.) from a New Zealand hot spring.</title>
        <authorList>
            <person name="St John E."/>
            <person name="Liu Y."/>
            <person name="Podar M."/>
            <person name="Stott M.B."/>
            <person name="Meneghin J."/>
            <person name="Chen Z."/>
            <person name="Lagutin K."/>
            <person name="Mitchell K."/>
            <person name="Reysenbach A.L."/>
        </authorList>
    </citation>
    <scope>NUCLEOTIDE SEQUENCE [LARGE SCALE GENOMIC DNA]</scope>
    <source>
        <strain evidence="7">NZ3</strain>
    </source>
</reference>
<dbReference type="NCBIfam" id="TIGR00125">
    <property type="entry name" value="cyt_tran_rel"/>
    <property type="match status" value="1"/>
</dbReference>
<dbReference type="HAMAP" id="MF_00243">
    <property type="entry name" value="NMN_adenylyltr"/>
    <property type="match status" value="1"/>
</dbReference>
<keyword evidence="4" id="KW-0662">Pyridine nucleotide biosynthesis</keyword>
<comment type="catalytic activity">
    <reaction evidence="4">
        <text>beta-nicotinamide D-ribonucleotide + ATP + H(+) = diphosphate + NAD(+)</text>
        <dbReference type="Rhea" id="RHEA:21360"/>
        <dbReference type="ChEBI" id="CHEBI:14649"/>
        <dbReference type="ChEBI" id="CHEBI:15378"/>
        <dbReference type="ChEBI" id="CHEBI:30616"/>
        <dbReference type="ChEBI" id="CHEBI:33019"/>
        <dbReference type="ChEBI" id="CHEBI:57540"/>
        <dbReference type="EC" id="2.7.7.1"/>
    </reaction>
</comment>
<keyword evidence="2 4" id="KW-0808">Transferase</keyword>
<dbReference type="EC" id="2.7.7.1" evidence="4 5"/>
<gene>
    <name evidence="7" type="ORF">B7O98_03370</name>
</gene>
<proteinExistence type="inferred from homology"/>
<dbReference type="GO" id="GO:0009435">
    <property type="term" value="P:NAD+ biosynthetic process"/>
    <property type="evidence" value="ECO:0007669"/>
    <property type="project" value="UniProtKB-UniRule"/>
</dbReference>
<comment type="similarity">
    <text evidence="1 4">Belongs to the archaeal NMN adenylyltransferase family.</text>
</comment>